<proteinExistence type="predicted"/>
<accession>A0A0L7K4F9</accession>
<dbReference type="EMBL" id="JTDY01010635">
    <property type="protein sequence ID" value="KOB58144.1"/>
    <property type="molecule type" value="Genomic_DNA"/>
</dbReference>
<reference evidence="1 2" key="1">
    <citation type="journal article" date="2015" name="Genome Biol. Evol.">
        <title>The genome of winter moth (Operophtera brumata) provides a genomic perspective on sexual dimorphism and phenology.</title>
        <authorList>
            <person name="Derks M.F."/>
            <person name="Smit S."/>
            <person name="Salis L."/>
            <person name="Schijlen E."/>
            <person name="Bossers A."/>
            <person name="Mateman C."/>
            <person name="Pijl A.S."/>
            <person name="de Ridder D."/>
            <person name="Groenen M.A."/>
            <person name="Visser M.E."/>
            <person name="Megens H.J."/>
        </authorList>
    </citation>
    <scope>NUCLEOTIDE SEQUENCE [LARGE SCALE GENOMIC DNA]</scope>
    <source>
        <strain evidence="1">WM2013NL</strain>
        <tissue evidence="1">Head and thorax</tissue>
    </source>
</reference>
<keyword evidence="2" id="KW-1185">Reference proteome</keyword>
<feature type="non-terminal residue" evidence="1">
    <location>
        <position position="1"/>
    </location>
</feature>
<dbReference type="Proteomes" id="UP000037510">
    <property type="component" value="Unassembled WGS sequence"/>
</dbReference>
<evidence type="ECO:0000313" key="1">
    <source>
        <dbReference type="EMBL" id="KOB58144.1"/>
    </source>
</evidence>
<gene>
    <name evidence="1" type="ORF">OBRU01_25513</name>
</gene>
<organism evidence="1 2">
    <name type="scientific">Operophtera brumata</name>
    <name type="common">Winter moth</name>
    <name type="synonym">Phalaena brumata</name>
    <dbReference type="NCBI Taxonomy" id="104452"/>
    <lineage>
        <taxon>Eukaryota</taxon>
        <taxon>Metazoa</taxon>
        <taxon>Ecdysozoa</taxon>
        <taxon>Arthropoda</taxon>
        <taxon>Hexapoda</taxon>
        <taxon>Insecta</taxon>
        <taxon>Pterygota</taxon>
        <taxon>Neoptera</taxon>
        <taxon>Endopterygota</taxon>
        <taxon>Lepidoptera</taxon>
        <taxon>Glossata</taxon>
        <taxon>Ditrysia</taxon>
        <taxon>Geometroidea</taxon>
        <taxon>Geometridae</taxon>
        <taxon>Larentiinae</taxon>
        <taxon>Operophtera</taxon>
    </lineage>
</organism>
<evidence type="ECO:0000313" key="2">
    <source>
        <dbReference type="Proteomes" id="UP000037510"/>
    </source>
</evidence>
<name>A0A0L7K4F9_OPEBR</name>
<protein>
    <submittedName>
        <fullName evidence="1">Uncharacterized protein</fullName>
    </submittedName>
</protein>
<sequence length="12" mass="1213">MMECTGAKSAQG</sequence>
<comment type="caution">
    <text evidence="1">The sequence shown here is derived from an EMBL/GenBank/DDBJ whole genome shotgun (WGS) entry which is preliminary data.</text>
</comment>